<feature type="transmembrane region" description="Helical" evidence="9">
    <location>
        <begin position="782"/>
        <end position="802"/>
    </location>
</feature>
<evidence type="ECO:0000259" key="10">
    <source>
        <dbReference type="PROSITE" id="PS51186"/>
    </source>
</evidence>
<name>A0A814F971_9BILA</name>
<dbReference type="OrthoDB" id="10031576at2759"/>
<sequence>MSTSRVFPESHLKDSTDPHYVSLSILDATTTNFSPTCATWIYDPPKDTHTVSTQQLVISLQKTLDAYPHWAGQLQYVSYNANGDHTQRFERLGVLYGAKSDPGVEVVIAQRPEIVSSFVPTAAEREVGSGLWNPEEIPLTELVPTASSLALHDLVHFEGLPAMMVQLTSFACGGLAISIKLAHPLADAQSLMGFAHNWAAINRALIVNEPLPSLCPVFEPGQLDRAASGNIDASNPDPKLIEAARNLPLHRYDCWASLDGSPSFMAQLTKIPSELDSNTIILGKPLSWSEWDLTAPVSHYLVSFTVNEIKNMWEDASSNSEIQISRLDALLAHIWMLIIRARELSHDQQPIYLDVTLGLRSRLNPPLSENFVGSPIILGNVSTIGIQPIGKMALSIRSTLSKFNSSSIGPMLHELAFELSPNRLWNAFLGRRNTIVTSWLHLKTYEVDFGIGVPSHLINVILLGLAFMLLYTAFHATTMLAQSVFEGIKNETINGTNFEGGGYISLGIASACMAIANIFAPVIISILGPSISMFMGGSTFLLYVLSFLFPMIWSFYLVSILLGIGAAILWTAQGTYLALYSNEMTVSRNAGIFWALLQIGYLPGNLFVYLSINTETITRSTRYPLFAVFSIVCAVGLAFFALIIWRTFIERRQSNVQSSNKEEKITMGNIVETLKIAVRLLKTRNMLLLLISFAYTDDSLIFTGTRKRLIGLHGVLLGVGEILGGGLFGFITKPKTSSQRGLIIFIGFVLQIVFYYSVFINFPFDSPAKETNSKPYFEFDSLTSQAIAFIGSFLVGLGDSSLNIQKSQLPQSILPWQLLTYIYQKVITREDIYAQVFVNHLTEIKCVIILYSTPGLVPHWSVVQNYTRNIAIACDREYTNDILLELLKKCVPWKQKLNFCGIDQRYITPVIEQFVTEKKLGNYEILTHIQFELDQSVFLEKSKILPSAVPEGIEIRQLKSEDAPLMVEAWKYKSDDLYSVAQAQFCIENLCSMGKFLAIYINSSNTTLTLNFCQGAYRNGKLLCWRLLLYDGSFDMTYTIPEARRLGLSSLLSVRLTAEIFKRQERVFGYTALNNRKSLGLAAKMGFRETGISDWIQFEPTDSCVKKDLHPHILKSSI</sequence>
<feature type="transmembrane region" description="Helical" evidence="9">
    <location>
        <begin position="591"/>
        <end position="612"/>
    </location>
</feature>
<dbReference type="PANTHER" id="PTHR23294:SF0">
    <property type="entry name" value="UNC93-LIKE PROTEIN MFSD11"/>
    <property type="match status" value="1"/>
</dbReference>
<evidence type="ECO:0000256" key="4">
    <source>
        <dbReference type="ARBA" id="ARBA00022989"/>
    </source>
</evidence>
<feature type="domain" description="N-acetyltransferase" evidence="10">
    <location>
        <begin position="953"/>
        <end position="1111"/>
    </location>
</feature>
<evidence type="ECO:0000313" key="12">
    <source>
        <dbReference type="Proteomes" id="UP000663832"/>
    </source>
</evidence>
<dbReference type="InterPro" id="IPR051617">
    <property type="entry name" value="UNC-93-like_regulator"/>
</dbReference>
<gene>
    <name evidence="11" type="ORF">QVE165_LOCUS13795</name>
</gene>
<dbReference type="PROSITE" id="PS51186">
    <property type="entry name" value="GNAT"/>
    <property type="match status" value="1"/>
</dbReference>
<dbReference type="GO" id="GO:0016747">
    <property type="term" value="F:acyltransferase activity, transferring groups other than amino-acyl groups"/>
    <property type="evidence" value="ECO:0007669"/>
    <property type="project" value="InterPro"/>
</dbReference>
<feature type="transmembrane region" description="Helical" evidence="9">
    <location>
        <begin position="624"/>
        <end position="645"/>
    </location>
</feature>
<feature type="transmembrane region" description="Helical" evidence="9">
    <location>
        <begin position="710"/>
        <end position="730"/>
    </location>
</feature>
<dbReference type="EMBL" id="CAJNOM010000071">
    <property type="protein sequence ID" value="CAF0979738.1"/>
    <property type="molecule type" value="Genomic_DNA"/>
</dbReference>
<evidence type="ECO:0000256" key="8">
    <source>
        <dbReference type="ARBA" id="ARBA00041910"/>
    </source>
</evidence>
<reference evidence="11" key="1">
    <citation type="submission" date="2021-02" db="EMBL/GenBank/DDBJ databases">
        <authorList>
            <person name="Nowell W R."/>
        </authorList>
    </citation>
    <scope>NUCLEOTIDE SEQUENCE</scope>
</reference>
<dbReference type="Gene3D" id="3.40.630.30">
    <property type="match status" value="1"/>
</dbReference>
<dbReference type="InterPro" id="IPR010291">
    <property type="entry name" value="Ion_channel_UNC-93"/>
</dbReference>
<evidence type="ECO:0000256" key="7">
    <source>
        <dbReference type="ARBA" id="ARBA00040302"/>
    </source>
</evidence>
<comment type="caution">
    <text evidence="11">The sequence shown here is derived from an EMBL/GenBank/DDBJ whole genome shotgun (WGS) entry which is preliminary data.</text>
</comment>
<dbReference type="Pfam" id="PF08445">
    <property type="entry name" value="FR47"/>
    <property type="match status" value="1"/>
</dbReference>
<dbReference type="Pfam" id="PF02458">
    <property type="entry name" value="Transferase"/>
    <property type="match status" value="2"/>
</dbReference>
<evidence type="ECO:0000256" key="5">
    <source>
        <dbReference type="ARBA" id="ARBA00023136"/>
    </source>
</evidence>
<evidence type="ECO:0000256" key="2">
    <source>
        <dbReference type="ARBA" id="ARBA00009172"/>
    </source>
</evidence>
<dbReference type="Proteomes" id="UP000663832">
    <property type="component" value="Unassembled WGS sequence"/>
</dbReference>
<dbReference type="GO" id="GO:0016020">
    <property type="term" value="C:membrane"/>
    <property type="evidence" value="ECO:0007669"/>
    <property type="project" value="UniProtKB-SubCell"/>
</dbReference>
<protein>
    <recommendedName>
        <fullName evidence="7">UNC93-like protein MFSD11</fullName>
    </recommendedName>
    <alternativeName>
        <fullName evidence="8">Major facilitator superfamily domain-containing protein 11</fullName>
    </alternativeName>
</protein>
<feature type="transmembrane region" description="Helical" evidence="9">
    <location>
        <begin position="460"/>
        <end position="481"/>
    </location>
</feature>
<comment type="subcellular location">
    <subcellularLocation>
        <location evidence="1">Membrane</location>
        <topology evidence="1">Multi-pass membrane protein</topology>
    </subcellularLocation>
</comment>
<evidence type="ECO:0000256" key="9">
    <source>
        <dbReference type="SAM" id="Phobius"/>
    </source>
</evidence>
<dbReference type="SUPFAM" id="SSF55729">
    <property type="entry name" value="Acyl-CoA N-acyltransferases (Nat)"/>
    <property type="match status" value="1"/>
</dbReference>
<keyword evidence="3 9" id="KW-0812">Transmembrane</keyword>
<organism evidence="11 12">
    <name type="scientific">Adineta steineri</name>
    <dbReference type="NCBI Taxonomy" id="433720"/>
    <lineage>
        <taxon>Eukaryota</taxon>
        <taxon>Metazoa</taxon>
        <taxon>Spiralia</taxon>
        <taxon>Gnathifera</taxon>
        <taxon>Rotifera</taxon>
        <taxon>Eurotatoria</taxon>
        <taxon>Bdelloidea</taxon>
        <taxon>Adinetida</taxon>
        <taxon>Adinetidae</taxon>
        <taxon>Adineta</taxon>
    </lineage>
</organism>
<dbReference type="InterPro" id="IPR023213">
    <property type="entry name" value="CAT-like_dom_sf"/>
</dbReference>
<dbReference type="SUPFAM" id="SSF103473">
    <property type="entry name" value="MFS general substrate transporter"/>
    <property type="match status" value="1"/>
</dbReference>
<keyword evidence="4 9" id="KW-1133">Transmembrane helix</keyword>
<dbReference type="InterPro" id="IPR016181">
    <property type="entry name" value="Acyl_CoA_acyltransferase"/>
</dbReference>
<dbReference type="InterPro" id="IPR000182">
    <property type="entry name" value="GNAT_dom"/>
</dbReference>
<accession>A0A814F971</accession>
<dbReference type="PANTHER" id="PTHR23294">
    <property type="entry name" value="ET TRANSLATION PRODUCT-RELATED"/>
    <property type="match status" value="1"/>
</dbReference>
<evidence type="ECO:0000313" key="11">
    <source>
        <dbReference type="EMBL" id="CAF0979738.1"/>
    </source>
</evidence>
<feature type="transmembrane region" description="Helical" evidence="9">
    <location>
        <begin position="555"/>
        <end position="579"/>
    </location>
</feature>
<comment type="similarity">
    <text evidence="2">Belongs to the unc-93 family.</text>
</comment>
<evidence type="ECO:0000256" key="6">
    <source>
        <dbReference type="ARBA" id="ARBA00023180"/>
    </source>
</evidence>
<dbReference type="InterPro" id="IPR013653">
    <property type="entry name" value="GCN5-like_dom"/>
</dbReference>
<keyword evidence="5 9" id="KW-0472">Membrane</keyword>
<dbReference type="AlphaFoldDB" id="A0A814F971"/>
<dbReference type="Pfam" id="PF05978">
    <property type="entry name" value="UNC-93"/>
    <property type="match status" value="1"/>
</dbReference>
<dbReference type="InterPro" id="IPR036259">
    <property type="entry name" value="MFS_trans_sf"/>
</dbReference>
<proteinExistence type="inferred from homology"/>
<dbReference type="Gene3D" id="3.30.559.10">
    <property type="entry name" value="Chloramphenicol acetyltransferase-like domain"/>
    <property type="match status" value="2"/>
</dbReference>
<evidence type="ECO:0000256" key="3">
    <source>
        <dbReference type="ARBA" id="ARBA00022692"/>
    </source>
</evidence>
<feature type="transmembrane region" description="Helical" evidence="9">
    <location>
        <begin position="501"/>
        <end position="524"/>
    </location>
</feature>
<keyword evidence="6" id="KW-0325">Glycoprotein</keyword>
<evidence type="ECO:0000256" key="1">
    <source>
        <dbReference type="ARBA" id="ARBA00004141"/>
    </source>
</evidence>
<feature type="transmembrane region" description="Helical" evidence="9">
    <location>
        <begin position="742"/>
        <end position="762"/>
    </location>
</feature>
<keyword evidence="12" id="KW-1185">Reference proteome</keyword>